<dbReference type="AlphaFoldDB" id="A0A0V1M9Y0"/>
<protein>
    <submittedName>
        <fullName evidence="1">Uncharacterized protein</fullName>
    </submittedName>
</protein>
<accession>A0A0V1M9Y0</accession>
<dbReference type="EMBL" id="JYDO01000158">
    <property type="protein sequence ID" value="KRZ68648.1"/>
    <property type="molecule type" value="Genomic_DNA"/>
</dbReference>
<evidence type="ECO:0000313" key="1">
    <source>
        <dbReference type="EMBL" id="KRZ68648.1"/>
    </source>
</evidence>
<gene>
    <name evidence="1" type="ORF">T10_13466</name>
</gene>
<reference evidence="1 2" key="1">
    <citation type="submission" date="2015-01" db="EMBL/GenBank/DDBJ databases">
        <title>Evolution of Trichinella species and genotypes.</title>
        <authorList>
            <person name="Korhonen P.K."/>
            <person name="Edoardo P."/>
            <person name="Giuseppe L.R."/>
            <person name="Gasser R.B."/>
        </authorList>
    </citation>
    <scope>NUCLEOTIDE SEQUENCE [LARGE SCALE GENOMIC DNA]</scope>
    <source>
        <strain evidence="1">ISS1980</strain>
    </source>
</reference>
<organism evidence="1 2">
    <name type="scientific">Trichinella papuae</name>
    <dbReference type="NCBI Taxonomy" id="268474"/>
    <lineage>
        <taxon>Eukaryota</taxon>
        <taxon>Metazoa</taxon>
        <taxon>Ecdysozoa</taxon>
        <taxon>Nematoda</taxon>
        <taxon>Enoplea</taxon>
        <taxon>Dorylaimia</taxon>
        <taxon>Trichinellida</taxon>
        <taxon>Trichinellidae</taxon>
        <taxon>Trichinella</taxon>
    </lineage>
</organism>
<dbReference type="Proteomes" id="UP000054843">
    <property type="component" value="Unassembled WGS sequence"/>
</dbReference>
<keyword evidence="2" id="KW-1185">Reference proteome</keyword>
<name>A0A0V1M9Y0_9BILA</name>
<sequence length="86" mass="9591">MGLKGNTLHCVVLKQTDLGKISQKRVTLTVSNNGVQIDQQKLCSLIWISIKRTILLLHTSLLLENFSILDIFTIVTIIGKKVNFGI</sequence>
<comment type="caution">
    <text evidence="1">The sequence shown here is derived from an EMBL/GenBank/DDBJ whole genome shotgun (WGS) entry which is preliminary data.</text>
</comment>
<evidence type="ECO:0000313" key="2">
    <source>
        <dbReference type="Proteomes" id="UP000054843"/>
    </source>
</evidence>
<proteinExistence type="predicted"/>